<evidence type="ECO:0000313" key="7">
    <source>
        <dbReference type="WBParaSite" id="ACRNAN_scaffold2546.g24128.t1"/>
    </source>
</evidence>
<keyword evidence="4 5" id="KW-0408">Iron</keyword>
<dbReference type="PANTHER" id="PTHR10543">
    <property type="entry name" value="BETA-CAROTENE DIOXYGENASE"/>
    <property type="match status" value="1"/>
</dbReference>
<keyword evidence="6" id="KW-1185">Reference proteome</keyword>
<keyword evidence="3" id="KW-0560">Oxidoreductase</keyword>
<protein>
    <submittedName>
        <fullName evidence="7">Uncharacterized protein</fullName>
    </submittedName>
</protein>
<evidence type="ECO:0000313" key="6">
    <source>
        <dbReference type="Proteomes" id="UP000887540"/>
    </source>
</evidence>
<dbReference type="GO" id="GO:0010436">
    <property type="term" value="F:carotenoid dioxygenase activity"/>
    <property type="evidence" value="ECO:0007669"/>
    <property type="project" value="TreeGrafter"/>
</dbReference>
<dbReference type="GO" id="GO:0042574">
    <property type="term" value="P:retinal metabolic process"/>
    <property type="evidence" value="ECO:0007669"/>
    <property type="project" value="TreeGrafter"/>
</dbReference>
<dbReference type="InterPro" id="IPR004294">
    <property type="entry name" value="Carotenoid_Oase"/>
</dbReference>
<dbReference type="GO" id="GO:0046872">
    <property type="term" value="F:metal ion binding"/>
    <property type="evidence" value="ECO:0007669"/>
    <property type="project" value="UniProtKB-KW"/>
</dbReference>
<comment type="cofactor">
    <cofactor evidence="5">
        <name>Fe(2+)</name>
        <dbReference type="ChEBI" id="CHEBI:29033"/>
    </cofactor>
    <text evidence="5">Binds 1 Fe(2+) ion per subunit.</text>
</comment>
<evidence type="ECO:0000256" key="3">
    <source>
        <dbReference type="ARBA" id="ARBA00023002"/>
    </source>
</evidence>
<keyword evidence="2 5" id="KW-0479">Metal-binding</keyword>
<evidence type="ECO:0000256" key="5">
    <source>
        <dbReference type="PIRSR" id="PIRSR604294-1"/>
    </source>
</evidence>
<feature type="binding site" evidence="5">
    <location>
        <position position="175"/>
    </location>
    <ligand>
        <name>Fe cation</name>
        <dbReference type="ChEBI" id="CHEBI:24875"/>
        <note>catalytic</note>
    </ligand>
</feature>
<sequence>MALPKNAAKLFENFTEVENPEECYVKGQIPSWLSVTLVRNGPGMFKIGDTEYKHWFDGLAYIQRYYFKNGKMLYSAKYLRSEAYKRNLAAQRIVIGEFGTARYPDPCQSIFTRYFNYLFSNELTDNAVVNFMQCGDQVFATTELPVMTKIDLKTLETCEKVDISKYVVMNMCTAHHHYDKDGNVYNIGSRFGKNGQYIFTKTENPNNCNGENVEKTIKIGSIPFESNFYPTYYHSFGMTKNYMILFESPVRINIYKVLTQKFRGTSLRESFEWDSEKLTNIYVLDKNTGKVMPIKFQAEPFFTFHHANTYEQDGCLIVDYCKYQRPETFGFFSLQELRNGAIALEANEEQKPYLHRMVIPLNVRENTKVGTNILEKKAVAGKCKAVLEEDGKVVLSDERLCDAPFEFPRYNYDLVNTKPYKYVYGATILHNDSSLPGIVKSNVQDKSCTIWKRDNSDQAVSEPVFVPRPGGTEEDDGILLCPVLTTRDGDKPFMLVLDAKNMTELARCYVDHRLPFSFHAHFVENKNLEKNGA</sequence>
<evidence type="ECO:0000256" key="1">
    <source>
        <dbReference type="ARBA" id="ARBA00006787"/>
    </source>
</evidence>
<evidence type="ECO:0000256" key="2">
    <source>
        <dbReference type="ARBA" id="ARBA00022723"/>
    </source>
</evidence>
<feature type="binding site" evidence="5">
    <location>
        <position position="234"/>
    </location>
    <ligand>
        <name>Fe cation</name>
        <dbReference type="ChEBI" id="CHEBI:24875"/>
        <note>catalytic</note>
    </ligand>
</feature>
<dbReference type="WBParaSite" id="ACRNAN_scaffold2546.g24128.t1">
    <property type="protein sequence ID" value="ACRNAN_scaffold2546.g24128.t1"/>
    <property type="gene ID" value="ACRNAN_scaffold2546.g24128"/>
</dbReference>
<dbReference type="Pfam" id="PF03055">
    <property type="entry name" value="RPE65"/>
    <property type="match status" value="1"/>
</dbReference>
<organism evidence="6 7">
    <name type="scientific">Acrobeloides nanus</name>
    <dbReference type="NCBI Taxonomy" id="290746"/>
    <lineage>
        <taxon>Eukaryota</taxon>
        <taxon>Metazoa</taxon>
        <taxon>Ecdysozoa</taxon>
        <taxon>Nematoda</taxon>
        <taxon>Chromadorea</taxon>
        <taxon>Rhabditida</taxon>
        <taxon>Tylenchina</taxon>
        <taxon>Cephalobomorpha</taxon>
        <taxon>Cephaloboidea</taxon>
        <taxon>Cephalobidae</taxon>
        <taxon>Acrobeloides</taxon>
    </lineage>
</organism>
<dbReference type="Proteomes" id="UP000887540">
    <property type="component" value="Unplaced"/>
</dbReference>
<dbReference type="GO" id="GO:0016121">
    <property type="term" value="P:carotene catabolic process"/>
    <property type="evidence" value="ECO:0007669"/>
    <property type="project" value="TreeGrafter"/>
</dbReference>
<dbReference type="AlphaFoldDB" id="A0A914DHQ3"/>
<comment type="similarity">
    <text evidence="1">Belongs to the carotenoid oxygenase family.</text>
</comment>
<dbReference type="GO" id="GO:0003834">
    <property type="term" value="F:beta-carotene 15,15'-dioxygenase activity"/>
    <property type="evidence" value="ECO:0007669"/>
    <property type="project" value="TreeGrafter"/>
</dbReference>
<proteinExistence type="inferred from homology"/>
<name>A0A914DHQ3_9BILA</name>
<accession>A0A914DHQ3</accession>
<dbReference type="PANTHER" id="PTHR10543:SF24">
    <property type="entry name" value="CAROTENOID ISOMEROOXYGENASE"/>
    <property type="match status" value="1"/>
</dbReference>
<feature type="binding site" evidence="5">
    <location>
        <position position="519"/>
    </location>
    <ligand>
        <name>Fe cation</name>
        <dbReference type="ChEBI" id="CHEBI:24875"/>
        <note>catalytic</note>
    </ligand>
</feature>
<feature type="binding site" evidence="5">
    <location>
        <position position="305"/>
    </location>
    <ligand>
        <name>Fe cation</name>
        <dbReference type="ChEBI" id="CHEBI:24875"/>
        <note>catalytic</note>
    </ligand>
</feature>
<evidence type="ECO:0000256" key="4">
    <source>
        <dbReference type="ARBA" id="ARBA00023004"/>
    </source>
</evidence>
<reference evidence="7" key="1">
    <citation type="submission" date="2022-11" db="UniProtKB">
        <authorList>
            <consortium name="WormBaseParasite"/>
        </authorList>
    </citation>
    <scope>IDENTIFICATION</scope>
</reference>